<dbReference type="EMBL" id="JBHSDK010000005">
    <property type="protein sequence ID" value="MFC4334351.1"/>
    <property type="molecule type" value="Genomic_DNA"/>
</dbReference>
<comment type="caution">
    <text evidence="2">The sequence shown here is derived from an EMBL/GenBank/DDBJ whole genome shotgun (WGS) entry which is preliminary data.</text>
</comment>
<protein>
    <submittedName>
        <fullName evidence="2">Helix-turn-helix domain-containing protein</fullName>
    </submittedName>
</protein>
<evidence type="ECO:0000313" key="2">
    <source>
        <dbReference type="EMBL" id="MFC4334351.1"/>
    </source>
</evidence>
<gene>
    <name evidence="2" type="ORF">ACFPET_03970</name>
</gene>
<sequence length="262" mass="28404">MATSVPDSRGFLIQTDSTGFPGVTLENPWLIFGTAVKQLRTACGLSRSALARRASVSESHLRNIENGQRRPTDTTAENLDEALGTDGLLIELAAAGDNEMRRRTILQSIAVLTLPVPMTEDVEAHQSDVEILGARLETYRRLDNAHGGSAIRTAVSSALRHEALPILSRRTSGSNEFELKRTVAELAQLAGWTAYDSGLYRESDTHFSTALSLALDIGDNALAAEVLAAQSHQEACQRSCELPHWRTRKVPAGGHLSSPEHD</sequence>
<evidence type="ECO:0000313" key="3">
    <source>
        <dbReference type="Proteomes" id="UP001595823"/>
    </source>
</evidence>
<dbReference type="CDD" id="cd00093">
    <property type="entry name" value="HTH_XRE"/>
    <property type="match status" value="1"/>
</dbReference>
<reference evidence="3" key="1">
    <citation type="journal article" date="2019" name="Int. J. Syst. Evol. Microbiol.">
        <title>The Global Catalogue of Microorganisms (GCM) 10K type strain sequencing project: providing services to taxonomists for standard genome sequencing and annotation.</title>
        <authorList>
            <consortium name="The Broad Institute Genomics Platform"/>
            <consortium name="The Broad Institute Genome Sequencing Center for Infectious Disease"/>
            <person name="Wu L."/>
            <person name="Ma J."/>
        </authorList>
    </citation>
    <scope>NUCLEOTIDE SEQUENCE [LARGE SCALE GENOMIC DNA]</scope>
    <source>
        <strain evidence="3">IBRC-M 10908</strain>
    </source>
</reference>
<proteinExistence type="predicted"/>
<feature type="domain" description="HTH cro/C1-type" evidence="1">
    <location>
        <begin position="36"/>
        <end position="90"/>
    </location>
</feature>
<name>A0ABV8TU91_9ACTN</name>
<dbReference type="InterPro" id="IPR001387">
    <property type="entry name" value="Cro/C1-type_HTH"/>
</dbReference>
<dbReference type="InterPro" id="IPR010982">
    <property type="entry name" value="Lambda_DNA-bd_dom_sf"/>
</dbReference>
<dbReference type="SMART" id="SM00530">
    <property type="entry name" value="HTH_XRE"/>
    <property type="match status" value="1"/>
</dbReference>
<accession>A0ABV8TU91</accession>
<dbReference type="PROSITE" id="PS50943">
    <property type="entry name" value="HTH_CROC1"/>
    <property type="match status" value="1"/>
</dbReference>
<dbReference type="Proteomes" id="UP001595823">
    <property type="component" value="Unassembled WGS sequence"/>
</dbReference>
<keyword evidence="3" id="KW-1185">Reference proteome</keyword>
<dbReference type="RefSeq" id="WP_380618091.1">
    <property type="nucleotide sequence ID" value="NZ_JBHSDK010000005.1"/>
</dbReference>
<dbReference type="Pfam" id="PF13560">
    <property type="entry name" value="HTH_31"/>
    <property type="match status" value="1"/>
</dbReference>
<dbReference type="SUPFAM" id="SSF47413">
    <property type="entry name" value="lambda repressor-like DNA-binding domains"/>
    <property type="match status" value="1"/>
</dbReference>
<organism evidence="2 3">
    <name type="scientific">Salininema proteolyticum</name>
    <dbReference type="NCBI Taxonomy" id="1607685"/>
    <lineage>
        <taxon>Bacteria</taxon>
        <taxon>Bacillati</taxon>
        <taxon>Actinomycetota</taxon>
        <taxon>Actinomycetes</taxon>
        <taxon>Glycomycetales</taxon>
        <taxon>Glycomycetaceae</taxon>
        <taxon>Salininema</taxon>
    </lineage>
</organism>
<evidence type="ECO:0000259" key="1">
    <source>
        <dbReference type="PROSITE" id="PS50943"/>
    </source>
</evidence>
<dbReference type="Gene3D" id="1.10.260.40">
    <property type="entry name" value="lambda repressor-like DNA-binding domains"/>
    <property type="match status" value="1"/>
</dbReference>